<dbReference type="Proteomes" id="UP001162501">
    <property type="component" value="Chromosome 26"/>
</dbReference>
<reference evidence="1" key="2">
    <citation type="submission" date="2025-03" db="EMBL/GenBank/DDBJ databases">
        <authorList>
            <consortium name="ELIXIR-Norway"/>
            <consortium name="Elixir Norway"/>
        </authorList>
    </citation>
    <scope>NUCLEOTIDE SEQUENCE</scope>
</reference>
<evidence type="ECO:0000313" key="1">
    <source>
        <dbReference type="EMBL" id="CAN0325300.1"/>
    </source>
</evidence>
<dbReference type="EMBL" id="OX596110">
    <property type="protein sequence ID" value="CAN0325300.1"/>
    <property type="molecule type" value="Genomic_DNA"/>
</dbReference>
<organism evidence="1 2">
    <name type="scientific">Rangifer tarandus platyrhynchus</name>
    <name type="common">Svalbard reindeer</name>
    <dbReference type="NCBI Taxonomy" id="3082113"/>
    <lineage>
        <taxon>Eukaryota</taxon>
        <taxon>Metazoa</taxon>
        <taxon>Chordata</taxon>
        <taxon>Craniata</taxon>
        <taxon>Vertebrata</taxon>
        <taxon>Euteleostomi</taxon>
        <taxon>Mammalia</taxon>
        <taxon>Eutheria</taxon>
        <taxon>Laurasiatheria</taxon>
        <taxon>Artiodactyla</taxon>
        <taxon>Ruminantia</taxon>
        <taxon>Pecora</taxon>
        <taxon>Cervidae</taxon>
        <taxon>Odocoileinae</taxon>
        <taxon>Rangifer</taxon>
    </lineage>
</organism>
<accession>A0AC59Z9W5</accession>
<evidence type="ECO:0000313" key="2">
    <source>
        <dbReference type="Proteomes" id="UP001162501"/>
    </source>
</evidence>
<protein>
    <submittedName>
        <fullName evidence="1">Uncharacterized protein</fullName>
    </submittedName>
</protein>
<reference evidence="1" key="1">
    <citation type="submission" date="2023-05" db="EMBL/GenBank/DDBJ databases">
        <authorList>
            <consortium name="ELIXIR-Norway"/>
        </authorList>
    </citation>
    <scope>NUCLEOTIDE SEQUENCE</scope>
</reference>
<proteinExistence type="predicted"/>
<name>A0AC59Z9W5_RANTA</name>
<gene>
    <name evidence="1" type="ORF">MRATA1EN22A_LOCUS15679</name>
</gene>
<sequence>MSFLIIRLKLEWDPEADLHAAHQQRDCELWLFSQDQNPRSPQCFWATGATPSLQQLLEGPVAHGPGMITGCV</sequence>